<dbReference type="InterPro" id="IPR019481">
    <property type="entry name" value="TFIIIC_triple_barrel"/>
</dbReference>
<protein>
    <recommendedName>
        <fullName evidence="1">Transcription factor TFIIIC triple barrel domain-containing protein</fullName>
    </recommendedName>
</protein>
<dbReference type="STRING" id="35570.A0A1I8Q0N0"/>
<dbReference type="Gene3D" id="2.60.40.4370">
    <property type="match status" value="1"/>
</dbReference>
<name>A0A1I8Q0N0_STOCA</name>
<dbReference type="Proteomes" id="UP000095300">
    <property type="component" value="Unassembled WGS sequence"/>
</dbReference>
<dbReference type="GO" id="GO:0006383">
    <property type="term" value="P:transcription by RNA polymerase III"/>
    <property type="evidence" value="ECO:0007669"/>
    <property type="project" value="InterPro"/>
</dbReference>
<dbReference type="VEuPathDB" id="VectorBase:SCAU012745"/>
<organism evidence="2 3">
    <name type="scientific">Stomoxys calcitrans</name>
    <name type="common">Stable fly</name>
    <name type="synonym">Conops calcitrans</name>
    <dbReference type="NCBI Taxonomy" id="35570"/>
    <lineage>
        <taxon>Eukaryota</taxon>
        <taxon>Metazoa</taxon>
        <taxon>Ecdysozoa</taxon>
        <taxon>Arthropoda</taxon>
        <taxon>Hexapoda</taxon>
        <taxon>Insecta</taxon>
        <taxon>Pterygota</taxon>
        <taxon>Neoptera</taxon>
        <taxon>Endopterygota</taxon>
        <taxon>Diptera</taxon>
        <taxon>Brachycera</taxon>
        <taxon>Muscomorpha</taxon>
        <taxon>Muscoidea</taxon>
        <taxon>Muscidae</taxon>
        <taxon>Stomoxys</taxon>
    </lineage>
</organism>
<accession>A0A1I8Q0N0</accession>
<dbReference type="PANTHER" id="PTHR21860:SF2">
    <property type="entry name" value="GENERAL TRANSCRIPTION FACTOR 3C POLYPEPTIDE 6"/>
    <property type="match status" value="1"/>
</dbReference>
<gene>
    <name evidence="2" type="primary">106085322</name>
</gene>
<dbReference type="EnsemblMetazoa" id="SCAU012745-RB">
    <property type="protein sequence ID" value="SCAU012745-PB"/>
    <property type="gene ID" value="SCAU012745"/>
</dbReference>
<reference evidence="2" key="2">
    <citation type="submission" date="2020-05" db="UniProtKB">
        <authorList>
            <consortium name="EnsemblMetazoa"/>
        </authorList>
    </citation>
    <scope>IDENTIFICATION</scope>
    <source>
        <strain evidence="2">USDA</strain>
    </source>
</reference>
<keyword evidence="3" id="KW-1185">Reference proteome</keyword>
<evidence type="ECO:0000313" key="3">
    <source>
        <dbReference type="Proteomes" id="UP000095300"/>
    </source>
</evidence>
<dbReference type="EnsemblMetazoa" id="SCAU012745-RA">
    <property type="protein sequence ID" value="SCAU012745-PA"/>
    <property type="gene ID" value="SCAU012745"/>
</dbReference>
<proteinExistence type="predicted"/>
<evidence type="ECO:0000259" key="1">
    <source>
        <dbReference type="Pfam" id="PF10419"/>
    </source>
</evidence>
<dbReference type="PANTHER" id="PTHR21860">
    <property type="entry name" value="TRANSCRIPTION INITIATION FACTOR IIIC TFIIIC , POLYPEPTIDE 6-RELATED"/>
    <property type="match status" value="1"/>
</dbReference>
<evidence type="ECO:0000313" key="2">
    <source>
        <dbReference type="EnsemblMetazoa" id="SCAU012745-PA"/>
    </source>
</evidence>
<dbReference type="Pfam" id="PF10419">
    <property type="entry name" value="TFIIIC_sub6"/>
    <property type="match status" value="1"/>
</dbReference>
<dbReference type="GO" id="GO:0000127">
    <property type="term" value="C:transcription factor TFIIIC complex"/>
    <property type="evidence" value="ECO:0007669"/>
    <property type="project" value="TreeGrafter"/>
</dbReference>
<feature type="domain" description="Transcription factor TFIIIC triple barrel" evidence="1">
    <location>
        <begin position="7"/>
        <end position="104"/>
    </location>
</feature>
<dbReference type="OrthoDB" id="1877767at2759"/>
<dbReference type="InterPro" id="IPR042771">
    <property type="entry name" value="GTF3C6-like"/>
</dbReference>
<dbReference type="KEGG" id="scac:106085322"/>
<sequence>MSDSEYEEEEYLVFADFKNQIVPKELSDENSAIKIIGIETKNPVAEINGSIFKGTYDYVMGTDVFFEKDHDALQEDSLYEVSSRQKYKIYGKTNKVISFERMYVESMRDTEQCAQDIEAESSAENVSVDNNLKLNITYDEAIKQFPSVNDPQWKEKDLF</sequence>
<reference evidence="3" key="1">
    <citation type="submission" date="2015-05" db="EMBL/GenBank/DDBJ databases">
        <authorList>
            <person name="Wilson R.K."/>
            <person name="Warren W.C."/>
            <person name="Olafson P."/>
        </authorList>
    </citation>
    <scope>NUCLEOTIDE SEQUENCE [LARGE SCALE GENOMIC DNA]</scope>
    <source>
        <strain evidence="3">USDA</strain>
    </source>
</reference>
<dbReference type="AlphaFoldDB" id="A0A1I8Q0N0"/>